<dbReference type="PROSITE" id="PS51257">
    <property type="entry name" value="PROKAR_LIPOPROTEIN"/>
    <property type="match status" value="1"/>
</dbReference>
<accession>A0ABS9SNQ2</accession>
<organism evidence="1 2">
    <name type="scientific">Niabella ginsengisoli</name>
    <dbReference type="NCBI Taxonomy" id="522298"/>
    <lineage>
        <taxon>Bacteria</taxon>
        <taxon>Pseudomonadati</taxon>
        <taxon>Bacteroidota</taxon>
        <taxon>Chitinophagia</taxon>
        <taxon>Chitinophagales</taxon>
        <taxon>Chitinophagaceae</taxon>
        <taxon>Niabella</taxon>
    </lineage>
</organism>
<name>A0ABS9SNQ2_9BACT</name>
<evidence type="ECO:0000313" key="2">
    <source>
        <dbReference type="Proteomes" id="UP001202248"/>
    </source>
</evidence>
<reference evidence="1 2" key="1">
    <citation type="submission" date="2022-02" db="EMBL/GenBank/DDBJ databases">
        <authorList>
            <person name="Min J."/>
        </authorList>
    </citation>
    <scope>NUCLEOTIDE SEQUENCE [LARGE SCALE GENOMIC DNA]</scope>
    <source>
        <strain evidence="1 2">GR10-1</strain>
    </source>
</reference>
<sequence>MASILKQSPVRLAWLLLSFSTLFMLSCGSSGKTSSLPSAIRSKPEANVVFPTQQIATPADINYVYDYEDIFTAEEEKSWIP</sequence>
<keyword evidence="2" id="KW-1185">Reference proteome</keyword>
<dbReference type="EMBL" id="JAKWBL010000004">
    <property type="protein sequence ID" value="MCH5600001.1"/>
    <property type="molecule type" value="Genomic_DNA"/>
</dbReference>
<dbReference type="Proteomes" id="UP001202248">
    <property type="component" value="Unassembled WGS sequence"/>
</dbReference>
<comment type="caution">
    <text evidence="1">The sequence shown here is derived from an EMBL/GenBank/DDBJ whole genome shotgun (WGS) entry which is preliminary data.</text>
</comment>
<gene>
    <name evidence="1" type="ORF">MKP09_19830</name>
</gene>
<protein>
    <submittedName>
        <fullName evidence="1">Uncharacterized protein</fullName>
    </submittedName>
</protein>
<dbReference type="RefSeq" id="WP_240832019.1">
    <property type="nucleotide sequence ID" value="NZ_JAKWBL010000004.1"/>
</dbReference>
<proteinExistence type="predicted"/>
<evidence type="ECO:0000313" key="1">
    <source>
        <dbReference type="EMBL" id="MCH5600001.1"/>
    </source>
</evidence>